<accession>A0A317Q9M9</accession>
<dbReference type="Proteomes" id="UP000246964">
    <property type="component" value="Unassembled WGS sequence"/>
</dbReference>
<evidence type="ECO:0000313" key="4">
    <source>
        <dbReference type="EMBL" id="PWW11163.1"/>
    </source>
</evidence>
<dbReference type="HAMAP" id="MF_00460">
    <property type="entry name" value="UPF0125_RnfH"/>
    <property type="match status" value="1"/>
</dbReference>
<dbReference type="SUPFAM" id="SSF54285">
    <property type="entry name" value="MoaD/ThiS"/>
    <property type="match status" value="1"/>
</dbReference>
<evidence type="ECO:0000256" key="2">
    <source>
        <dbReference type="HAMAP-Rule" id="MF_00460"/>
    </source>
</evidence>
<dbReference type="InterPro" id="IPR016155">
    <property type="entry name" value="Mopterin_synth/thiamin_S_b"/>
</dbReference>
<dbReference type="NCBIfam" id="NF002490">
    <property type="entry name" value="PRK01777.1"/>
    <property type="match status" value="1"/>
</dbReference>
<dbReference type="AlphaFoldDB" id="A0A317Q9M9"/>
<comment type="similarity">
    <text evidence="1 2">Belongs to the UPF0125 (RnfH) family.</text>
</comment>
<dbReference type="InterPro" id="IPR005346">
    <property type="entry name" value="RnfH"/>
</dbReference>
<organism evidence="4 5">
    <name type="scientific">Pseudidiomarina maritima</name>
    <dbReference type="NCBI Taxonomy" id="519453"/>
    <lineage>
        <taxon>Bacteria</taxon>
        <taxon>Pseudomonadati</taxon>
        <taxon>Pseudomonadota</taxon>
        <taxon>Gammaproteobacteria</taxon>
        <taxon>Alteromonadales</taxon>
        <taxon>Idiomarinaceae</taxon>
        <taxon>Pseudidiomarina</taxon>
    </lineage>
</organism>
<comment type="caution">
    <text evidence="4">The sequence shown here is derived from an EMBL/GenBank/DDBJ whole genome shotgun (WGS) entry which is preliminary data.</text>
</comment>
<dbReference type="Gene3D" id="3.10.20.280">
    <property type="entry name" value="RnfH-like"/>
    <property type="match status" value="1"/>
</dbReference>
<proteinExistence type="inferred from homology"/>
<dbReference type="STRING" id="519453.SAMN04488070_0727"/>
<dbReference type="PANTHER" id="PTHR37483">
    <property type="entry name" value="UPF0125 PROTEIN RATB"/>
    <property type="match status" value="1"/>
</dbReference>
<dbReference type="Pfam" id="PF03658">
    <property type="entry name" value="Ub-RnfH"/>
    <property type="match status" value="1"/>
</dbReference>
<dbReference type="EMBL" id="QGTT01000012">
    <property type="protein sequence ID" value="PWW11163.1"/>
    <property type="molecule type" value="Genomic_DNA"/>
</dbReference>
<dbReference type="PANTHER" id="PTHR37483:SF1">
    <property type="entry name" value="UPF0125 PROTEIN RATB"/>
    <property type="match status" value="1"/>
</dbReference>
<evidence type="ECO:0000256" key="3">
    <source>
        <dbReference type="SAM" id="MobiDB-lite"/>
    </source>
</evidence>
<evidence type="ECO:0000313" key="5">
    <source>
        <dbReference type="Proteomes" id="UP000246964"/>
    </source>
</evidence>
<dbReference type="InterPro" id="IPR037021">
    <property type="entry name" value="RnfH_sf"/>
</dbReference>
<keyword evidence="5" id="KW-1185">Reference proteome</keyword>
<gene>
    <name evidence="4" type="ORF">DET45_11222</name>
</gene>
<reference evidence="4 5" key="1">
    <citation type="submission" date="2018-05" db="EMBL/GenBank/DDBJ databases">
        <title>Freshwater and sediment microbial communities from various areas in North America, analyzing microbe dynamics in response to fracking.</title>
        <authorList>
            <person name="Lamendella R."/>
        </authorList>
    </citation>
    <scope>NUCLEOTIDE SEQUENCE [LARGE SCALE GENOMIC DNA]</scope>
    <source>
        <strain evidence="4 5">125B1</strain>
    </source>
</reference>
<protein>
    <recommendedName>
        <fullName evidence="2">UPF0125 protein DET45_11222</fullName>
    </recommendedName>
</protein>
<evidence type="ECO:0000256" key="1">
    <source>
        <dbReference type="ARBA" id="ARBA00010645"/>
    </source>
</evidence>
<sequence>MAEAKEAEAMQSAAAAAEPVQPELIQIEVAYATPAQQQIVKLRVAAETPVQQAIEQSGILQYFPEIDLSQQKVGIWSKAVKLDQQVRDGDRIEIYRPLIADPKAVRRRRADQAKDEGRADPVTGGRKRERAATESE</sequence>
<feature type="compositionally biased region" description="Basic and acidic residues" evidence="3">
    <location>
        <begin position="110"/>
        <end position="119"/>
    </location>
</feature>
<feature type="region of interest" description="Disordered" evidence="3">
    <location>
        <begin position="105"/>
        <end position="136"/>
    </location>
</feature>
<name>A0A317Q9M9_9GAMM</name>